<dbReference type="PANTHER" id="PTHR43546:SF3">
    <property type="entry name" value="UPF0173 METAL-DEPENDENT HYDROLASE MJ1163"/>
    <property type="match status" value="1"/>
</dbReference>
<dbReference type="AlphaFoldDB" id="A0AB39SNK5"/>
<accession>A0AB39SNK5</accession>
<dbReference type="SUPFAM" id="SSF56281">
    <property type="entry name" value="Metallo-hydrolase/oxidoreductase"/>
    <property type="match status" value="1"/>
</dbReference>
<feature type="domain" description="Metallo-beta-lactamase" evidence="1">
    <location>
        <begin position="59"/>
        <end position="193"/>
    </location>
</feature>
<dbReference type="CDD" id="cd06262">
    <property type="entry name" value="metallo-hydrolase-like_MBL-fold"/>
    <property type="match status" value="1"/>
</dbReference>
<reference evidence="2" key="1">
    <citation type="submission" date="2024-07" db="EMBL/GenBank/DDBJ databases">
        <authorList>
            <person name="Yu S.T."/>
        </authorList>
    </citation>
    <scope>NUCLEOTIDE SEQUENCE</scope>
    <source>
        <strain evidence="2">R35</strain>
    </source>
</reference>
<organism evidence="2">
    <name type="scientific">Streptomyces sp. R35</name>
    <dbReference type="NCBI Taxonomy" id="3238630"/>
    <lineage>
        <taxon>Bacteria</taxon>
        <taxon>Bacillati</taxon>
        <taxon>Actinomycetota</taxon>
        <taxon>Actinomycetes</taxon>
        <taxon>Kitasatosporales</taxon>
        <taxon>Streptomycetaceae</taxon>
        <taxon>Streptomyces</taxon>
    </lineage>
</organism>
<dbReference type="RefSeq" id="WP_369265266.1">
    <property type="nucleotide sequence ID" value="NZ_CP163440.1"/>
</dbReference>
<proteinExistence type="predicted"/>
<evidence type="ECO:0000313" key="2">
    <source>
        <dbReference type="EMBL" id="XDQ68456.1"/>
    </source>
</evidence>
<dbReference type="EMBL" id="CP163440">
    <property type="protein sequence ID" value="XDQ68456.1"/>
    <property type="molecule type" value="Genomic_DNA"/>
</dbReference>
<dbReference type="Gene3D" id="3.60.15.10">
    <property type="entry name" value="Ribonuclease Z/Hydroxyacylglutathione hydrolase-like"/>
    <property type="match status" value="1"/>
</dbReference>
<dbReference type="InterPro" id="IPR050114">
    <property type="entry name" value="UPF0173_UPF0282_UlaG_hydrolase"/>
</dbReference>
<dbReference type="InterPro" id="IPR036866">
    <property type="entry name" value="RibonucZ/Hydroxyglut_hydro"/>
</dbReference>
<evidence type="ECO:0000259" key="1">
    <source>
        <dbReference type="Pfam" id="PF00753"/>
    </source>
</evidence>
<dbReference type="Pfam" id="PF00753">
    <property type="entry name" value="Lactamase_B"/>
    <property type="match status" value="1"/>
</dbReference>
<sequence>MPIGRPSLRPYLPYKQRPATGSDGLTAHFLGTSSVLLSDGQTRVLSDGFVTRPEMLRVGVGKIAPDRALVRSAIDRLHVDDLAAVVCAHSHYDHALDAPVWALETGAELVGSPSTANIGRGLGVPEPQLRVVGDGDTLTYGSFELTFLDSVHSPGDRYPGTVDEPLVPPARARAWKTGTAYSVLINHPRGRLLLQASANCRPGALRGRHADVIYLGIGSLGNQTPRFLHTYWDEVVLATGAQRVILVHWDDFFTGLDQPLRPMPYLLDRLDITMSRLLPLARRDGIDVVLPVTWQPSEPLIGLG</sequence>
<gene>
    <name evidence="2" type="ORF">AB5J50_00845</name>
</gene>
<dbReference type="InterPro" id="IPR001279">
    <property type="entry name" value="Metallo-B-lactamas"/>
</dbReference>
<name>A0AB39SNK5_9ACTN</name>
<protein>
    <submittedName>
        <fullName evidence="2">MBL fold metallo-hydrolase</fullName>
    </submittedName>
</protein>
<dbReference type="PANTHER" id="PTHR43546">
    <property type="entry name" value="UPF0173 METAL-DEPENDENT HYDROLASE MJ1163-RELATED"/>
    <property type="match status" value="1"/>
</dbReference>